<comment type="caution">
    <text evidence="2">The sequence shown here is derived from an EMBL/GenBank/DDBJ whole genome shotgun (WGS) entry which is preliminary data.</text>
</comment>
<proteinExistence type="predicted"/>
<dbReference type="AlphaFoldDB" id="A0A9W7C585"/>
<evidence type="ECO:0000313" key="3">
    <source>
        <dbReference type="Proteomes" id="UP001165122"/>
    </source>
</evidence>
<name>A0A9W7C585_9STRA</name>
<feature type="region of interest" description="Disordered" evidence="1">
    <location>
        <begin position="45"/>
        <end position="64"/>
    </location>
</feature>
<gene>
    <name evidence="2" type="ORF">TrLO_g11322</name>
</gene>
<dbReference type="EMBL" id="BRXW01000021">
    <property type="protein sequence ID" value="GMI00232.1"/>
    <property type="molecule type" value="Genomic_DNA"/>
</dbReference>
<feature type="region of interest" description="Disordered" evidence="1">
    <location>
        <begin position="130"/>
        <end position="154"/>
    </location>
</feature>
<keyword evidence="3" id="KW-1185">Reference proteome</keyword>
<protein>
    <submittedName>
        <fullName evidence="2">Uncharacterized protein</fullName>
    </submittedName>
</protein>
<reference evidence="3" key="1">
    <citation type="journal article" date="2023" name="Commun. Biol.">
        <title>Genome analysis of Parmales, the sister group of diatoms, reveals the evolutionary specialization of diatoms from phago-mixotrophs to photoautotrophs.</title>
        <authorList>
            <person name="Ban H."/>
            <person name="Sato S."/>
            <person name="Yoshikawa S."/>
            <person name="Yamada K."/>
            <person name="Nakamura Y."/>
            <person name="Ichinomiya M."/>
            <person name="Sato N."/>
            <person name="Blanc-Mathieu R."/>
            <person name="Endo H."/>
            <person name="Kuwata A."/>
            <person name="Ogata H."/>
        </authorList>
    </citation>
    <scope>NUCLEOTIDE SEQUENCE [LARGE SCALE GENOMIC DNA]</scope>
    <source>
        <strain evidence="3">NIES 3700</strain>
    </source>
</reference>
<organism evidence="2 3">
    <name type="scientific">Triparma laevis f. longispina</name>
    <dbReference type="NCBI Taxonomy" id="1714387"/>
    <lineage>
        <taxon>Eukaryota</taxon>
        <taxon>Sar</taxon>
        <taxon>Stramenopiles</taxon>
        <taxon>Ochrophyta</taxon>
        <taxon>Bolidophyceae</taxon>
        <taxon>Parmales</taxon>
        <taxon>Triparmaceae</taxon>
        <taxon>Triparma</taxon>
    </lineage>
</organism>
<accession>A0A9W7C585</accession>
<evidence type="ECO:0000256" key="1">
    <source>
        <dbReference type="SAM" id="MobiDB-lite"/>
    </source>
</evidence>
<dbReference type="OrthoDB" id="10564859at2759"/>
<evidence type="ECO:0000313" key="2">
    <source>
        <dbReference type="EMBL" id="GMI00232.1"/>
    </source>
</evidence>
<sequence length="202" mass="22315">MATRRSTDVVTECWRQRLGHIGILPEVLLYRILEFAEPPPVNRRATSWASMREEDSKEEDEGVDSVWVEEVAREIVSQPKRVREAAPFVSGHGQFLEKTVFSSPTPSSTRISIESFVCGALLVTSSMTMEMGGGGSSSKSEEANPTHHSTLLSTSPTSVCDILGLWGVHHPSTHLNRTRAESAPSEVYLGELSALNLEPRYY</sequence>
<dbReference type="Proteomes" id="UP001165122">
    <property type="component" value="Unassembled WGS sequence"/>
</dbReference>